<feature type="transmembrane region" description="Helical" evidence="5">
    <location>
        <begin position="99"/>
        <end position="118"/>
    </location>
</feature>
<feature type="transmembrane region" description="Helical" evidence="5">
    <location>
        <begin position="388"/>
        <end position="414"/>
    </location>
</feature>
<feature type="transmembrane region" description="Helical" evidence="5">
    <location>
        <begin position="38"/>
        <end position="57"/>
    </location>
</feature>
<feature type="transmembrane region" description="Helical" evidence="5">
    <location>
        <begin position="487"/>
        <end position="509"/>
    </location>
</feature>
<feature type="transmembrane region" description="Helical" evidence="5">
    <location>
        <begin position="267"/>
        <end position="284"/>
    </location>
</feature>
<comment type="caution">
    <text evidence="7">The sequence shown here is derived from an EMBL/GenBank/DDBJ whole genome shotgun (WGS) entry which is preliminary data.</text>
</comment>
<evidence type="ECO:0000313" key="8">
    <source>
        <dbReference type="Proteomes" id="UP000177159"/>
    </source>
</evidence>
<feature type="transmembrane region" description="Helical" evidence="5">
    <location>
        <begin position="450"/>
        <end position="467"/>
    </location>
</feature>
<sequence length="732" mass="84152">MKINFTTLFFNLYALLFFVAPLLMFHKTSEIFEFNKMLFIYFMAFIVLSLWIAKMIIYKRLIIAKSIFTIPLLIFLGSQILSTIFSIDKYTSLFGYYGRFNGGLLSLIAYIILFFAFISNINYSEKASKLIRKLLKISMLSSFIVILWGLPGKFGYDLTCFVFGGGLNVDCWTDQFEPTVRMFSTLGQPNWLGAYLAIHFFIGLFFFLIAKKRVKLYIYSGYLFLVFVTTLFTKSRSAIGAIGVGLVLFMIYFFYKKRTSDFLKISRLKVGILTALVIIGLLIGKTGISRIDKYITFPTKDSSVSTESLKNETESLKPVSIDSNITDSYKIRQIVWQGGYSLGLQYPLFGTGVETFAYAYNFSRPMEHNATSEWNYVYNKAHNEFVNFFATTGTIGLLSYLLVIAIVLLQIKIVINDKKLAREDEILIIALIIGYITISITNFFGFSTTTINLFFYLIPAWIWIILYSNPSTEKRINIFSLDNNQKAYLIVPTLLTVCGSIYLVSYFIADIHYARGENLRLIQDYDSSQKELYSAYNLRKEHVYADKISEVLAQQTFLKALGSNRTDSIICTDPTNKAINCVDLSTKFMQEALRKSPKNVFYIRTKARNNFLYYQSTLNEKYFDEAILALRVARNLAPTDPRYPYTQALFHLARFENLSRPTQKDRNLLDVQGIGSVNFATKLKPDYREAYQMKGLIHAALNQKEQARSAFQYILDHIDPQDQQAKDELKQL</sequence>
<evidence type="ECO:0000259" key="6">
    <source>
        <dbReference type="Pfam" id="PF04932"/>
    </source>
</evidence>
<evidence type="ECO:0000256" key="3">
    <source>
        <dbReference type="ARBA" id="ARBA00022989"/>
    </source>
</evidence>
<protein>
    <recommendedName>
        <fullName evidence="6">O-antigen ligase-related domain-containing protein</fullName>
    </recommendedName>
</protein>
<feature type="transmembrane region" description="Helical" evidence="5">
    <location>
        <begin position="7"/>
        <end position="26"/>
    </location>
</feature>
<evidence type="ECO:0000256" key="5">
    <source>
        <dbReference type="SAM" id="Phobius"/>
    </source>
</evidence>
<feature type="transmembrane region" description="Helical" evidence="5">
    <location>
        <begin position="216"/>
        <end position="232"/>
    </location>
</feature>
<dbReference type="Gene3D" id="1.25.40.10">
    <property type="entry name" value="Tetratricopeptide repeat domain"/>
    <property type="match status" value="1"/>
</dbReference>
<dbReference type="InterPro" id="IPR051533">
    <property type="entry name" value="WaaL-like"/>
</dbReference>
<feature type="transmembrane region" description="Helical" evidence="5">
    <location>
        <begin position="191"/>
        <end position="209"/>
    </location>
</feature>
<dbReference type="SUPFAM" id="SSF48452">
    <property type="entry name" value="TPR-like"/>
    <property type="match status" value="2"/>
</dbReference>
<dbReference type="AlphaFoldDB" id="A0A1F7GVL1"/>
<feature type="domain" description="O-antigen ligase-related" evidence="6">
    <location>
        <begin position="222"/>
        <end position="401"/>
    </location>
</feature>
<keyword evidence="3 5" id="KW-1133">Transmembrane helix</keyword>
<comment type="subcellular location">
    <subcellularLocation>
        <location evidence="1">Membrane</location>
        <topology evidence="1">Multi-pass membrane protein</topology>
    </subcellularLocation>
</comment>
<dbReference type="InterPro" id="IPR011990">
    <property type="entry name" value="TPR-like_helical_dom_sf"/>
</dbReference>
<keyword evidence="2 5" id="KW-0812">Transmembrane</keyword>
<dbReference type="Proteomes" id="UP000177159">
    <property type="component" value="Unassembled WGS sequence"/>
</dbReference>
<keyword evidence="4 5" id="KW-0472">Membrane</keyword>
<evidence type="ECO:0000313" key="7">
    <source>
        <dbReference type="EMBL" id="OGK22931.1"/>
    </source>
</evidence>
<evidence type="ECO:0000256" key="1">
    <source>
        <dbReference type="ARBA" id="ARBA00004141"/>
    </source>
</evidence>
<accession>A0A1F7GVL1</accession>
<dbReference type="GO" id="GO:0016020">
    <property type="term" value="C:membrane"/>
    <property type="evidence" value="ECO:0007669"/>
    <property type="project" value="UniProtKB-SubCell"/>
</dbReference>
<dbReference type="Pfam" id="PF04932">
    <property type="entry name" value="Wzy_C"/>
    <property type="match status" value="1"/>
</dbReference>
<proteinExistence type="predicted"/>
<dbReference type="InterPro" id="IPR007016">
    <property type="entry name" value="O-antigen_ligase-rel_domated"/>
</dbReference>
<feature type="transmembrane region" description="Helical" evidence="5">
    <location>
        <begin position="238"/>
        <end position="255"/>
    </location>
</feature>
<organism evidence="7 8">
    <name type="scientific">Candidatus Roizmanbacteria bacterium RIFCSPHIGHO2_02_FULL_37_24</name>
    <dbReference type="NCBI Taxonomy" id="1802037"/>
    <lineage>
        <taxon>Bacteria</taxon>
        <taxon>Candidatus Roizmaniibacteriota</taxon>
    </lineage>
</organism>
<evidence type="ECO:0000256" key="2">
    <source>
        <dbReference type="ARBA" id="ARBA00022692"/>
    </source>
</evidence>
<feature type="transmembrane region" description="Helical" evidence="5">
    <location>
        <begin position="69"/>
        <end position="87"/>
    </location>
</feature>
<evidence type="ECO:0000256" key="4">
    <source>
        <dbReference type="ARBA" id="ARBA00023136"/>
    </source>
</evidence>
<gene>
    <name evidence="7" type="ORF">A3C24_03665</name>
</gene>
<dbReference type="PANTHER" id="PTHR37422:SF13">
    <property type="entry name" value="LIPOPOLYSACCHARIDE BIOSYNTHESIS PROTEIN PA4999-RELATED"/>
    <property type="match status" value="1"/>
</dbReference>
<feature type="transmembrane region" description="Helical" evidence="5">
    <location>
        <begin position="426"/>
        <end position="444"/>
    </location>
</feature>
<dbReference type="PANTHER" id="PTHR37422">
    <property type="entry name" value="TEICHURONIC ACID BIOSYNTHESIS PROTEIN TUAE"/>
    <property type="match status" value="1"/>
</dbReference>
<reference evidence="7 8" key="1">
    <citation type="journal article" date="2016" name="Nat. Commun.">
        <title>Thousands of microbial genomes shed light on interconnected biogeochemical processes in an aquifer system.</title>
        <authorList>
            <person name="Anantharaman K."/>
            <person name="Brown C.T."/>
            <person name="Hug L.A."/>
            <person name="Sharon I."/>
            <person name="Castelle C.J."/>
            <person name="Probst A.J."/>
            <person name="Thomas B.C."/>
            <person name="Singh A."/>
            <person name="Wilkins M.J."/>
            <person name="Karaoz U."/>
            <person name="Brodie E.L."/>
            <person name="Williams K.H."/>
            <person name="Hubbard S.S."/>
            <person name="Banfield J.F."/>
        </authorList>
    </citation>
    <scope>NUCLEOTIDE SEQUENCE [LARGE SCALE GENOMIC DNA]</scope>
</reference>
<name>A0A1F7GVL1_9BACT</name>
<dbReference type="EMBL" id="MFZM01000030">
    <property type="protein sequence ID" value="OGK22931.1"/>
    <property type="molecule type" value="Genomic_DNA"/>
</dbReference>